<dbReference type="eggNOG" id="ENOG5031N73">
    <property type="taxonomic scope" value="Bacteria"/>
</dbReference>
<sequence length="184" mass="21795">MKWFINFYITIAVISLTSVSSEQNRAYCDKKSWNKALKSEFALESKYNENAESFNKMLVHYQARPFLYQNFSKQEIQDIWVQHQSISYFTWTEEHESVVKTIEQLVHRKDVVYLLLEQAINQKQLWQEITSHCNHMGDKSNQSAGSRYVKVGDSRIGDVKELIDKLETLLQIYKREKAAIRYTK</sequence>
<comment type="caution">
    <text evidence="1">The sequence shown here is derived from an EMBL/GenBank/DDBJ whole genome shotgun (WGS) entry which is preliminary data.</text>
</comment>
<dbReference type="STRING" id="796620.VIBC2010_17470"/>
<reference evidence="1 2" key="1">
    <citation type="journal article" date="2012" name="Int. J. Syst. Evol. Microbiol.">
        <title>Vibrio caribbeanicus sp. nov., isolated from the marine sponge Scleritoderma cyanea.</title>
        <authorList>
            <person name="Hoffmann M."/>
            <person name="Monday S.R."/>
            <person name="Allard M.W."/>
            <person name="Strain E.A."/>
            <person name="Whittaker P."/>
            <person name="Naum M."/>
            <person name="McCarthy P.J."/>
            <person name="Lopez J.V."/>
            <person name="Fischer M."/>
            <person name="Brown E.W."/>
        </authorList>
    </citation>
    <scope>NUCLEOTIDE SEQUENCE [LARGE SCALE GENOMIC DNA]</scope>
    <source>
        <strain evidence="1 2">ATCC BAA-2122</strain>
    </source>
</reference>
<evidence type="ECO:0000313" key="2">
    <source>
        <dbReference type="Proteomes" id="UP000002943"/>
    </source>
</evidence>
<dbReference type="EMBL" id="AEIU01000088">
    <property type="protein sequence ID" value="EFP95763.1"/>
    <property type="molecule type" value="Genomic_DNA"/>
</dbReference>
<dbReference type="OrthoDB" id="5880124at2"/>
<proteinExistence type="predicted"/>
<evidence type="ECO:0000313" key="1">
    <source>
        <dbReference type="EMBL" id="EFP95763.1"/>
    </source>
</evidence>
<gene>
    <name evidence="1" type="ORF">VIBC2010_17470</name>
</gene>
<accession>E3BML8</accession>
<keyword evidence="2" id="KW-1185">Reference proteome</keyword>
<dbReference type="AlphaFoldDB" id="E3BML8"/>
<name>E3BML8_9VIBR</name>
<dbReference type="Proteomes" id="UP000002943">
    <property type="component" value="Unassembled WGS sequence"/>
</dbReference>
<dbReference type="RefSeq" id="WP_009602360.1">
    <property type="nucleotide sequence ID" value="NZ_AEIU01000088.1"/>
</dbReference>
<protein>
    <submittedName>
        <fullName evidence="1">Uncharacterized protein</fullName>
    </submittedName>
</protein>
<organism evidence="1 2">
    <name type="scientific">Vibrio caribbeanicus ATCC BAA-2122</name>
    <dbReference type="NCBI Taxonomy" id="796620"/>
    <lineage>
        <taxon>Bacteria</taxon>
        <taxon>Pseudomonadati</taxon>
        <taxon>Pseudomonadota</taxon>
        <taxon>Gammaproteobacteria</taxon>
        <taxon>Vibrionales</taxon>
        <taxon>Vibrionaceae</taxon>
        <taxon>Vibrio</taxon>
    </lineage>
</organism>